<dbReference type="InterPro" id="IPR040256">
    <property type="entry name" value="At4g02000-like"/>
</dbReference>
<gene>
    <name evidence="2" type="ORF">ACH5RR_013217</name>
</gene>
<proteinExistence type="predicted"/>
<dbReference type="EMBL" id="JBJUIK010000006">
    <property type="protein sequence ID" value="KAL3524845.1"/>
    <property type="molecule type" value="Genomic_DNA"/>
</dbReference>
<protein>
    <recommendedName>
        <fullName evidence="1">Zinc knuckle CX2CX4HX4C domain-containing protein</fullName>
    </recommendedName>
</protein>
<feature type="domain" description="Zinc knuckle CX2CX4HX4C" evidence="1">
    <location>
        <begin position="121"/>
        <end position="161"/>
    </location>
</feature>
<dbReference type="Proteomes" id="UP001630127">
    <property type="component" value="Unassembled WGS sequence"/>
</dbReference>
<accession>A0ABD3A2Q1</accession>
<dbReference type="Pfam" id="PF14392">
    <property type="entry name" value="zf-CCHC_4"/>
    <property type="match status" value="1"/>
</dbReference>
<evidence type="ECO:0000313" key="3">
    <source>
        <dbReference type="Proteomes" id="UP001630127"/>
    </source>
</evidence>
<evidence type="ECO:0000313" key="2">
    <source>
        <dbReference type="EMBL" id="KAL3524845.1"/>
    </source>
</evidence>
<comment type="caution">
    <text evidence="2">The sequence shown here is derived from an EMBL/GenBank/DDBJ whole genome shotgun (WGS) entry which is preliminary data.</text>
</comment>
<dbReference type="InterPro" id="IPR025836">
    <property type="entry name" value="Zn_knuckle_CX2CX4HX4C"/>
</dbReference>
<dbReference type="AlphaFoldDB" id="A0ABD3A2Q1"/>
<dbReference type="PANTHER" id="PTHR31286:SF167">
    <property type="entry name" value="OS09G0268800 PROTEIN"/>
    <property type="match status" value="1"/>
</dbReference>
<evidence type="ECO:0000259" key="1">
    <source>
        <dbReference type="Pfam" id="PF14392"/>
    </source>
</evidence>
<keyword evidence="3" id="KW-1185">Reference proteome</keyword>
<reference evidence="2 3" key="1">
    <citation type="submission" date="2024-11" db="EMBL/GenBank/DDBJ databases">
        <title>A near-complete genome assembly of Cinchona calisaya.</title>
        <authorList>
            <person name="Lian D.C."/>
            <person name="Zhao X.W."/>
            <person name="Wei L."/>
        </authorList>
    </citation>
    <scope>NUCLEOTIDE SEQUENCE [LARGE SCALE GENOMIC DNA]</scope>
    <source>
        <tissue evidence="2">Nenye</tissue>
    </source>
</reference>
<name>A0ABD3A2Q1_9GENT</name>
<sequence length="174" mass="19956">MIGTVETSIKGIVMGENHVLFQFTAMAGMKKVMEGVSWTLDKNIVLLKDFNGDVQPSKLKFRDCTFWVRLYSLPLNHMDAESGYFLGNKIGTTLIVDGDDDCMAWGKFLRVRVSIDINKSLPRFIKLLFGGVSNIIFFQYKRLQNFCYHYGLLGHGEKDCESRTLNHVFSLWQK</sequence>
<dbReference type="PANTHER" id="PTHR31286">
    <property type="entry name" value="GLYCINE-RICH CELL WALL STRUCTURAL PROTEIN 1.8-LIKE"/>
    <property type="match status" value="1"/>
</dbReference>
<organism evidence="2 3">
    <name type="scientific">Cinchona calisaya</name>
    <dbReference type="NCBI Taxonomy" id="153742"/>
    <lineage>
        <taxon>Eukaryota</taxon>
        <taxon>Viridiplantae</taxon>
        <taxon>Streptophyta</taxon>
        <taxon>Embryophyta</taxon>
        <taxon>Tracheophyta</taxon>
        <taxon>Spermatophyta</taxon>
        <taxon>Magnoliopsida</taxon>
        <taxon>eudicotyledons</taxon>
        <taxon>Gunneridae</taxon>
        <taxon>Pentapetalae</taxon>
        <taxon>asterids</taxon>
        <taxon>lamiids</taxon>
        <taxon>Gentianales</taxon>
        <taxon>Rubiaceae</taxon>
        <taxon>Cinchonoideae</taxon>
        <taxon>Cinchoneae</taxon>
        <taxon>Cinchona</taxon>
    </lineage>
</organism>